<feature type="region of interest" description="Disordered" evidence="1">
    <location>
        <begin position="99"/>
        <end position="191"/>
    </location>
</feature>
<evidence type="ECO:0000313" key="3">
    <source>
        <dbReference type="Proteomes" id="UP000626109"/>
    </source>
</evidence>
<reference evidence="2" key="1">
    <citation type="submission" date="2021-02" db="EMBL/GenBank/DDBJ databases">
        <authorList>
            <person name="Dougan E. K."/>
            <person name="Rhodes N."/>
            <person name="Thang M."/>
            <person name="Chan C."/>
        </authorList>
    </citation>
    <scope>NUCLEOTIDE SEQUENCE</scope>
</reference>
<dbReference type="EMBL" id="CAJNNW010025695">
    <property type="protein sequence ID" value="CAE8678536.1"/>
    <property type="molecule type" value="Genomic_DNA"/>
</dbReference>
<feature type="compositionally biased region" description="Acidic residues" evidence="1">
    <location>
        <begin position="138"/>
        <end position="147"/>
    </location>
</feature>
<proteinExistence type="predicted"/>
<dbReference type="AlphaFoldDB" id="A0A813JHQ1"/>
<organism evidence="2 3">
    <name type="scientific">Polarella glacialis</name>
    <name type="common">Dinoflagellate</name>
    <dbReference type="NCBI Taxonomy" id="89957"/>
    <lineage>
        <taxon>Eukaryota</taxon>
        <taxon>Sar</taxon>
        <taxon>Alveolata</taxon>
        <taxon>Dinophyceae</taxon>
        <taxon>Suessiales</taxon>
        <taxon>Suessiaceae</taxon>
        <taxon>Polarella</taxon>
    </lineage>
</organism>
<feature type="compositionally biased region" description="Basic residues" evidence="1">
    <location>
        <begin position="181"/>
        <end position="191"/>
    </location>
</feature>
<accession>A0A813JHQ1</accession>
<evidence type="ECO:0000313" key="2">
    <source>
        <dbReference type="EMBL" id="CAE8678536.1"/>
    </source>
</evidence>
<feature type="compositionally biased region" description="Basic and acidic residues" evidence="1">
    <location>
        <begin position="121"/>
        <end position="137"/>
    </location>
</feature>
<comment type="caution">
    <text evidence="2">The sequence shown here is derived from an EMBL/GenBank/DDBJ whole genome shotgun (WGS) entry which is preliminary data.</text>
</comment>
<sequence>MADFQNGFVGYDDDDVDYENSPGVRLAFRASVRTLKTEYMKHVLVRWTDKCSVPHFIQFPQTDMPASTSRIKARLEKVRTELMPPLPQHLIQAEHQTLGGASGISDSEITGSDATTSARRLATENGRDRDRKAKETLSEMDSEDDDVSMAKEDLPLLQGLKSKKRKLGGSAPAAAVAAPPKKAKKMKGKAA</sequence>
<gene>
    <name evidence="2" type="ORF">PGLA2088_LOCUS20853</name>
</gene>
<feature type="compositionally biased region" description="Low complexity" evidence="1">
    <location>
        <begin position="168"/>
        <end position="180"/>
    </location>
</feature>
<protein>
    <submittedName>
        <fullName evidence="2">Uncharacterized protein</fullName>
    </submittedName>
</protein>
<dbReference type="Proteomes" id="UP000626109">
    <property type="component" value="Unassembled WGS sequence"/>
</dbReference>
<evidence type="ECO:0000256" key="1">
    <source>
        <dbReference type="SAM" id="MobiDB-lite"/>
    </source>
</evidence>
<feature type="compositionally biased region" description="Polar residues" evidence="1">
    <location>
        <begin position="104"/>
        <end position="118"/>
    </location>
</feature>
<name>A0A813JHQ1_POLGL</name>